<dbReference type="Proteomes" id="UP000265520">
    <property type="component" value="Unassembled WGS sequence"/>
</dbReference>
<name>A0A392Q9G5_9FABA</name>
<reference evidence="1 2" key="1">
    <citation type="journal article" date="2018" name="Front. Plant Sci.">
        <title>Red Clover (Trifolium pratense) and Zigzag Clover (T. medium) - A Picture of Genomic Similarities and Differences.</title>
        <authorList>
            <person name="Dluhosova J."/>
            <person name="Istvanek J."/>
            <person name="Nedelnik J."/>
            <person name="Repkova J."/>
        </authorList>
    </citation>
    <scope>NUCLEOTIDE SEQUENCE [LARGE SCALE GENOMIC DNA]</scope>
    <source>
        <strain evidence="2">cv. 10/8</strain>
        <tissue evidence="1">Leaf</tissue>
    </source>
</reference>
<evidence type="ECO:0000313" key="1">
    <source>
        <dbReference type="EMBL" id="MCI20370.1"/>
    </source>
</evidence>
<accession>A0A392Q9G5</accession>
<evidence type="ECO:0000313" key="2">
    <source>
        <dbReference type="Proteomes" id="UP000265520"/>
    </source>
</evidence>
<comment type="caution">
    <text evidence="1">The sequence shown here is derived from an EMBL/GenBank/DDBJ whole genome shotgun (WGS) entry which is preliminary data.</text>
</comment>
<keyword evidence="2" id="KW-1185">Reference proteome</keyword>
<dbReference type="EMBL" id="LXQA010119517">
    <property type="protein sequence ID" value="MCI20370.1"/>
    <property type="molecule type" value="Genomic_DNA"/>
</dbReference>
<proteinExistence type="predicted"/>
<organism evidence="1 2">
    <name type="scientific">Trifolium medium</name>
    <dbReference type="NCBI Taxonomy" id="97028"/>
    <lineage>
        <taxon>Eukaryota</taxon>
        <taxon>Viridiplantae</taxon>
        <taxon>Streptophyta</taxon>
        <taxon>Embryophyta</taxon>
        <taxon>Tracheophyta</taxon>
        <taxon>Spermatophyta</taxon>
        <taxon>Magnoliopsida</taxon>
        <taxon>eudicotyledons</taxon>
        <taxon>Gunneridae</taxon>
        <taxon>Pentapetalae</taxon>
        <taxon>rosids</taxon>
        <taxon>fabids</taxon>
        <taxon>Fabales</taxon>
        <taxon>Fabaceae</taxon>
        <taxon>Papilionoideae</taxon>
        <taxon>50 kb inversion clade</taxon>
        <taxon>NPAAA clade</taxon>
        <taxon>Hologalegina</taxon>
        <taxon>IRL clade</taxon>
        <taxon>Trifolieae</taxon>
        <taxon>Trifolium</taxon>
    </lineage>
</organism>
<sequence length="54" mass="5704">FGRGGCSGFCGDGCNTIRCRIHHVCSSDLRWGGGGYDGSEKGVVVAAATDLRWR</sequence>
<feature type="non-terminal residue" evidence="1">
    <location>
        <position position="1"/>
    </location>
</feature>
<dbReference type="AlphaFoldDB" id="A0A392Q9G5"/>
<protein>
    <submittedName>
        <fullName evidence="1">Uncharacterized protein</fullName>
    </submittedName>
</protein>